<feature type="transmembrane region" description="Helical" evidence="6">
    <location>
        <begin position="41"/>
        <end position="59"/>
    </location>
</feature>
<proteinExistence type="inferred from homology"/>
<feature type="transmembrane region" description="Helical" evidence="6">
    <location>
        <begin position="249"/>
        <end position="268"/>
    </location>
</feature>
<feature type="transmembrane region" description="Helical" evidence="6">
    <location>
        <begin position="159"/>
        <end position="180"/>
    </location>
</feature>
<keyword evidence="3 6" id="KW-0812">Transmembrane</keyword>
<dbReference type="AlphaFoldDB" id="A0A7W6K456"/>
<evidence type="ECO:0000256" key="4">
    <source>
        <dbReference type="ARBA" id="ARBA00022989"/>
    </source>
</evidence>
<dbReference type="PANTHER" id="PTHR22911:SF6">
    <property type="entry name" value="SOLUTE CARRIER FAMILY 35 MEMBER G1"/>
    <property type="match status" value="1"/>
</dbReference>
<sequence length="313" mass="33268">MPPMPASPIRGILLKIASVCLFVCMQTFIKLAGTEVMPGQVTFYRSAFALVPIIAYLAVRHQLRGAFYTANPIGHLKRGFLGILAMGLGFYGLLHLPMPDAIAMGYASPLLAVVFAAVILKETVRAYRWTAVVVGLVGVLIISWPNLSLFRTGGFASEQAVGAIAVLLSAALAALAMIQVRQLVATEKTPTIVLYFSITAAVLSLVTVPFGWPALPLGVTGLLALAGFSGGVAQILLTESYRHADVSAIAPFEYTSILLGIGIAYVLFNDTPTASMLMGTMIVVGAGIFIIYREHQLGLERRAARKANPTHPA</sequence>
<evidence type="ECO:0000313" key="9">
    <source>
        <dbReference type="Proteomes" id="UP000584824"/>
    </source>
</evidence>
<feature type="transmembrane region" description="Helical" evidence="6">
    <location>
        <begin position="102"/>
        <end position="120"/>
    </location>
</feature>
<feature type="domain" description="EamA" evidence="7">
    <location>
        <begin position="162"/>
        <end position="291"/>
    </location>
</feature>
<evidence type="ECO:0000256" key="2">
    <source>
        <dbReference type="ARBA" id="ARBA00009853"/>
    </source>
</evidence>
<dbReference type="SUPFAM" id="SSF103481">
    <property type="entry name" value="Multidrug resistance efflux transporter EmrE"/>
    <property type="match status" value="2"/>
</dbReference>
<name>A0A7W6K456_9HYPH</name>
<dbReference type="InterPro" id="IPR037185">
    <property type="entry name" value="EmrE-like"/>
</dbReference>
<organism evidence="8 9">
    <name type="scientific">Allorhizobium borbori</name>
    <dbReference type="NCBI Taxonomy" id="485907"/>
    <lineage>
        <taxon>Bacteria</taxon>
        <taxon>Pseudomonadati</taxon>
        <taxon>Pseudomonadota</taxon>
        <taxon>Alphaproteobacteria</taxon>
        <taxon>Hyphomicrobiales</taxon>
        <taxon>Rhizobiaceae</taxon>
        <taxon>Rhizobium/Agrobacterium group</taxon>
        <taxon>Allorhizobium</taxon>
    </lineage>
</organism>
<dbReference type="RefSeq" id="WP_183793910.1">
    <property type="nucleotide sequence ID" value="NZ_JACIDU010000015.1"/>
</dbReference>
<dbReference type="EMBL" id="JACIDU010000015">
    <property type="protein sequence ID" value="MBB4104833.1"/>
    <property type="molecule type" value="Genomic_DNA"/>
</dbReference>
<evidence type="ECO:0000313" key="8">
    <source>
        <dbReference type="EMBL" id="MBB4104833.1"/>
    </source>
</evidence>
<feature type="transmembrane region" description="Helical" evidence="6">
    <location>
        <begin position="218"/>
        <end position="237"/>
    </location>
</feature>
<dbReference type="Proteomes" id="UP000584824">
    <property type="component" value="Unassembled WGS sequence"/>
</dbReference>
<evidence type="ECO:0000256" key="6">
    <source>
        <dbReference type="SAM" id="Phobius"/>
    </source>
</evidence>
<feature type="transmembrane region" description="Helical" evidence="6">
    <location>
        <begin position="274"/>
        <end position="292"/>
    </location>
</feature>
<feature type="transmembrane region" description="Helical" evidence="6">
    <location>
        <begin position="12"/>
        <end position="29"/>
    </location>
</feature>
<evidence type="ECO:0000256" key="3">
    <source>
        <dbReference type="ARBA" id="ARBA00022692"/>
    </source>
</evidence>
<keyword evidence="9" id="KW-1185">Reference proteome</keyword>
<comment type="subcellular location">
    <subcellularLocation>
        <location evidence="1">Membrane</location>
        <topology evidence="1">Multi-pass membrane protein</topology>
    </subcellularLocation>
</comment>
<evidence type="ECO:0000256" key="5">
    <source>
        <dbReference type="ARBA" id="ARBA00023136"/>
    </source>
</evidence>
<evidence type="ECO:0000256" key="1">
    <source>
        <dbReference type="ARBA" id="ARBA00004141"/>
    </source>
</evidence>
<keyword evidence="4 6" id="KW-1133">Transmembrane helix</keyword>
<comment type="caution">
    <text evidence="8">The sequence shown here is derived from an EMBL/GenBank/DDBJ whole genome shotgun (WGS) entry which is preliminary data.</text>
</comment>
<dbReference type="GO" id="GO:0016020">
    <property type="term" value="C:membrane"/>
    <property type="evidence" value="ECO:0007669"/>
    <property type="project" value="UniProtKB-SubCell"/>
</dbReference>
<protein>
    <submittedName>
        <fullName evidence="8">Drug/metabolite transporter (DMT)-like permease</fullName>
    </submittedName>
</protein>
<dbReference type="InterPro" id="IPR000620">
    <property type="entry name" value="EamA_dom"/>
</dbReference>
<feature type="transmembrane region" description="Helical" evidence="6">
    <location>
        <begin position="79"/>
        <end position="96"/>
    </location>
</feature>
<reference evidence="8 9" key="1">
    <citation type="submission" date="2020-08" db="EMBL/GenBank/DDBJ databases">
        <title>Genomic Encyclopedia of Type Strains, Phase IV (KMG-IV): sequencing the most valuable type-strain genomes for metagenomic binning, comparative biology and taxonomic classification.</title>
        <authorList>
            <person name="Goeker M."/>
        </authorList>
    </citation>
    <scope>NUCLEOTIDE SEQUENCE [LARGE SCALE GENOMIC DNA]</scope>
    <source>
        <strain evidence="8 9">DSM 26385</strain>
    </source>
</reference>
<evidence type="ECO:0000259" key="7">
    <source>
        <dbReference type="Pfam" id="PF00892"/>
    </source>
</evidence>
<dbReference type="PANTHER" id="PTHR22911">
    <property type="entry name" value="ACYL-MALONYL CONDENSING ENZYME-RELATED"/>
    <property type="match status" value="1"/>
</dbReference>
<keyword evidence="5 6" id="KW-0472">Membrane</keyword>
<comment type="similarity">
    <text evidence="2">Belongs to the drug/metabolite transporter (DMT) superfamily. 10 TMS drug/metabolite exporter (DME) (TC 2.A.7.3) family.</text>
</comment>
<feature type="transmembrane region" description="Helical" evidence="6">
    <location>
        <begin position="192"/>
        <end position="212"/>
    </location>
</feature>
<dbReference type="Pfam" id="PF00892">
    <property type="entry name" value="EamA"/>
    <property type="match status" value="2"/>
</dbReference>
<feature type="domain" description="EamA" evidence="7">
    <location>
        <begin position="10"/>
        <end position="143"/>
    </location>
</feature>
<gene>
    <name evidence="8" type="ORF">GGQ66_003415</name>
</gene>
<accession>A0A7W6K456</accession>
<feature type="transmembrane region" description="Helical" evidence="6">
    <location>
        <begin position="127"/>
        <end position="147"/>
    </location>
</feature>